<accession>A0A0F7SD45</accession>
<dbReference type="Proteomes" id="UP000242770">
    <property type="component" value="Unassembled WGS sequence"/>
</dbReference>
<proteinExistence type="predicted"/>
<evidence type="ECO:0000313" key="2">
    <source>
        <dbReference type="Proteomes" id="UP000242770"/>
    </source>
</evidence>
<gene>
    <name evidence="1" type="primary">SSCI82600.1</name>
</gene>
<organism evidence="1 2">
    <name type="scientific">Sporisorium scitamineum</name>
    <dbReference type="NCBI Taxonomy" id="49012"/>
    <lineage>
        <taxon>Eukaryota</taxon>
        <taxon>Fungi</taxon>
        <taxon>Dikarya</taxon>
        <taxon>Basidiomycota</taxon>
        <taxon>Ustilaginomycotina</taxon>
        <taxon>Ustilaginomycetes</taxon>
        <taxon>Ustilaginales</taxon>
        <taxon>Ustilaginaceae</taxon>
        <taxon>Sporisorium</taxon>
    </lineage>
</organism>
<name>A0A0F7SD45_9BASI</name>
<protein>
    <submittedName>
        <fullName evidence="1">Uncharacterized protein</fullName>
    </submittedName>
</protein>
<dbReference type="EMBL" id="CCFA01004996">
    <property type="protein sequence ID" value="CDW99704.1"/>
    <property type="molecule type" value="Genomic_DNA"/>
</dbReference>
<sequence length="89" mass="10249">MHWRQSSKHDYISEHLWRLPTKTTKVPVIGKQTRFTAPVQRAADKHRVFSEAYSAGRLSFVGGTVTIDQLQRHSSRHAKVIALANERLR</sequence>
<evidence type="ECO:0000313" key="1">
    <source>
        <dbReference type="EMBL" id="CDW99704.1"/>
    </source>
</evidence>
<dbReference type="AlphaFoldDB" id="A0A0F7SD45"/>
<reference evidence="2" key="1">
    <citation type="submission" date="2014-06" db="EMBL/GenBank/DDBJ databases">
        <authorList>
            <person name="Berkman P.J."/>
        </authorList>
    </citation>
    <scope>NUCLEOTIDE SEQUENCE [LARGE SCALE GENOMIC DNA]</scope>
</reference>
<keyword evidence="2" id="KW-1185">Reference proteome</keyword>